<feature type="compositionally biased region" description="Low complexity" evidence="5">
    <location>
        <begin position="132"/>
        <end position="147"/>
    </location>
</feature>
<evidence type="ECO:0000256" key="1">
    <source>
        <dbReference type="ARBA" id="ARBA00022723"/>
    </source>
</evidence>
<dbReference type="CDD" id="cd14947">
    <property type="entry name" value="NBR1_like"/>
    <property type="match status" value="1"/>
</dbReference>
<evidence type="ECO:0000259" key="6">
    <source>
        <dbReference type="PROSITE" id="PS50135"/>
    </source>
</evidence>
<accession>A0AAW0R0K6</accession>
<name>A0AAW0R0K6_9PEZI</name>
<dbReference type="PANTHER" id="PTHR20930:SF0">
    <property type="entry name" value="PROTEIN ILRUN"/>
    <property type="match status" value="1"/>
</dbReference>
<feature type="region of interest" description="Disordered" evidence="5">
    <location>
        <begin position="112"/>
        <end position="165"/>
    </location>
</feature>
<feature type="domain" description="ZZ-type" evidence="6">
    <location>
        <begin position="448"/>
        <end position="500"/>
    </location>
</feature>
<dbReference type="InterPro" id="IPR000433">
    <property type="entry name" value="Znf_ZZ"/>
</dbReference>
<dbReference type="PROSITE" id="PS50135">
    <property type="entry name" value="ZF_ZZ_2"/>
    <property type="match status" value="2"/>
</dbReference>
<dbReference type="SMART" id="SM00291">
    <property type="entry name" value="ZnF_ZZ"/>
    <property type="match status" value="4"/>
</dbReference>
<feature type="domain" description="ZZ-type" evidence="6">
    <location>
        <begin position="378"/>
        <end position="432"/>
    </location>
</feature>
<keyword evidence="1" id="KW-0479">Metal-binding</keyword>
<dbReference type="InterPro" id="IPR043145">
    <property type="entry name" value="Znf_ZZ_sf"/>
</dbReference>
<evidence type="ECO:0000313" key="7">
    <source>
        <dbReference type="EMBL" id="KAK8120753.1"/>
    </source>
</evidence>
<dbReference type="CDD" id="cd02249">
    <property type="entry name" value="ZZ"/>
    <property type="match status" value="1"/>
</dbReference>
<evidence type="ECO:0000313" key="8">
    <source>
        <dbReference type="Proteomes" id="UP001392437"/>
    </source>
</evidence>
<dbReference type="Pfam" id="PF00569">
    <property type="entry name" value="ZZ"/>
    <property type="match status" value="1"/>
</dbReference>
<dbReference type="InterPro" id="IPR041981">
    <property type="entry name" value="ZZZ3_ZZ"/>
</dbReference>
<dbReference type="CDD" id="cd02340">
    <property type="entry name" value="ZZ_NBR1_like"/>
    <property type="match status" value="1"/>
</dbReference>
<organism evidence="7 8">
    <name type="scientific">Apiospora kogelbergensis</name>
    <dbReference type="NCBI Taxonomy" id="1337665"/>
    <lineage>
        <taxon>Eukaryota</taxon>
        <taxon>Fungi</taxon>
        <taxon>Dikarya</taxon>
        <taxon>Ascomycota</taxon>
        <taxon>Pezizomycotina</taxon>
        <taxon>Sordariomycetes</taxon>
        <taxon>Xylariomycetidae</taxon>
        <taxon>Amphisphaeriales</taxon>
        <taxon>Apiosporaceae</taxon>
        <taxon>Apiospora</taxon>
    </lineage>
</organism>
<feature type="region of interest" description="Disordered" evidence="5">
    <location>
        <begin position="809"/>
        <end position="863"/>
    </location>
</feature>
<dbReference type="GO" id="GO:0008270">
    <property type="term" value="F:zinc ion binding"/>
    <property type="evidence" value="ECO:0007669"/>
    <property type="project" value="UniProtKB-KW"/>
</dbReference>
<dbReference type="Gene3D" id="3.30.60.90">
    <property type="match status" value="4"/>
</dbReference>
<proteinExistence type="predicted"/>
<dbReference type="SUPFAM" id="SSF57850">
    <property type="entry name" value="RING/U-box"/>
    <property type="match status" value="4"/>
</dbReference>
<evidence type="ECO:0000256" key="3">
    <source>
        <dbReference type="ARBA" id="ARBA00022833"/>
    </source>
</evidence>
<gene>
    <name evidence="7" type="ORF">PG999_004873</name>
</gene>
<dbReference type="InterPro" id="IPR013783">
    <property type="entry name" value="Ig-like_fold"/>
</dbReference>
<keyword evidence="2 4" id="KW-0863">Zinc-finger</keyword>
<dbReference type="Proteomes" id="UP001392437">
    <property type="component" value="Unassembled WGS sequence"/>
</dbReference>
<dbReference type="EMBL" id="JAQQWP010000004">
    <property type="protein sequence ID" value="KAK8120753.1"/>
    <property type="molecule type" value="Genomic_DNA"/>
</dbReference>
<protein>
    <recommendedName>
        <fullName evidence="6">ZZ-type domain-containing protein</fullName>
    </recommendedName>
</protein>
<comment type="caution">
    <text evidence="7">The sequence shown here is derived from an EMBL/GenBank/DDBJ whole genome shotgun (WGS) entry which is preliminary data.</text>
</comment>
<feature type="compositionally biased region" description="Acidic residues" evidence="5">
    <location>
        <begin position="841"/>
        <end position="863"/>
    </location>
</feature>
<feature type="region of interest" description="Disordered" evidence="5">
    <location>
        <begin position="575"/>
        <end position="613"/>
    </location>
</feature>
<evidence type="ECO:0000256" key="2">
    <source>
        <dbReference type="ARBA" id="ARBA00022771"/>
    </source>
</evidence>
<dbReference type="AlphaFoldDB" id="A0AAW0R0K6"/>
<dbReference type="PANTHER" id="PTHR20930">
    <property type="entry name" value="OVARIAN CARCINOMA ANTIGEN CA125-RELATED"/>
    <property type="match status" value="1"/>
</dbReference>
<evidence type="ECO:0000256" key="5">
    <source>
        <dbReference type="SAM" id="MobiDB-lite"/>
    </source>
</evidence>
<dbReference type="Gene3D" id="2.60.40.10">
    <property type="entry name" value="Immunoglobulins"/>
    <property type="match status" value="1"/>
</dbReference>
<keyword evidence="8" id="KW-1185">Reference proteome</keyword>
<dbReference type="InterPro" id="IPR032350">
    <property type="entry name" value="Nbr1_FW"/>
</dbReference>
<dbReference type="CDD" id="cd02341">
    <property type="entry name" value="ZZ_ZZZ3"/>
    <property type="match status" value="1"/>
</dbReference>
<evidence type="ECO:0000256" key="4">
    <source>
        <dbReference type="PROSITE-ProRule" id="PRU00228"/>
    </source>
</evidence>
<feature type="compositionally biased region" description="Polar residues" evidence="5">
    <location>
        <begin position="812"/>
        <end position="838"/>
    </location>
</feature>
<reference evidence="7 8" key="1">
    <citation type="submission" date="2023-01" db="EMBL/GenBank/DDBJ databases">
        <title>Analysis of 21 Apiospora genomes using comparative genomics revels a genus with tremendous synthesis potential of carbohydrate active enzymes and secondary metabolites.</title>
        <authorList>
            <person name="Sorensen T."/>
        </authorList>
    </citation>
    <scope>NUCLEOTIDE SEQUENCE [LARGE SCALE GENOMIC DNA]</scope>
    <source>
        <strain evidence="7 8">CBS 117206</strain>
    </source>
</reference>
<sequence length="889" mass="98320">MASPSAATPDTLITLKVSFDGNTRRFKLPLRDLGALTLEDKVRAFLQVPVGIKTIIERYSDSAAAFVVLDPRNVSVFKQLFRAAKAKQKLKLRVIQLIESAEDNVPKAVTVEDEPEPVAELKTETEPVSAIEQTVSSQTSEQSTPAPIATPAPAPAALPETIPAPQVPDEFPEFIKQWRARGMPRISLRRDESGTEVIDFRDHSDSSPSVDPQTTLGNLIGQVPKTEATKSVETVKAEDVVEQASAASSATAEKAPELSSLPSRLRRPFTVCCNSCDRAVPDSHYHCSTCDDGDFDLCQDCVEQGITCYDEQHWLIKRTIQDGQITYSTTHIAPKLGPAAVNSMLLKCPTDWSLPIREVENPTIAAAEPVETAWKNASFARTCNCCVQEFPEQNFLHCNTCEDFDLCNNCFTKGQHGHHPKHVFSAAVKGTTFSQFITARLAAGRNVVHNAICDGCDKYVRGIRHKCLDCPDWDYCSECVQNASFIHPDHRFVELYEPVSERRNVSRVAHHGICCDGPLCADSRSSSKYIIGDRFKCAVCDDTDFCASCEANPSNPHNKTHPLIKFKTPVRHVSVTTTGEHEDGKRMPCMGDRTRRQQMSSRSTETAPSSKSEIAVNPVQTIVDVKPTEPEVKVEEKAAEPDQATLVEEKQDEPEMVAVFKHDTVADGTIMSPNTTFEQTWVLKNEGATAWPAGCSVKFVGGDYMGAVDPTHPAGIHELVSASESTVCYNQLQPGQEFPFTVLMRTPDREGQAISYWRLTTADGIKFGHKLWCDVSVETPIPEPREEAIMDSKVPEMAKSQMIIPKLEHESPASSLHMTRSQSEIEATTETDTLAPSSHENEDDYEDCVDDEDWAAESDDGFLTDEEYDILDASDEEYQFEQQKPGTKK</sequence>
<keyword evidence="3" id="KW-0862">Zinc</keyword>
<dbReference type="Pfam" id="PF16158">
    <property type="entry name" value="N_BRCA1_IG"/>
    <property type="match status" value="1"/>
</dbReference>